<dbReference type="OrthoDB" id="9768937at2"/>
<dbReference type="Proteomes" id="UP000073601">
    <property type="component" value="Unassembled WGS sequence"/>
</dbReference>
<name>A0A128ETP8_9GAMM</name>
<dbReference type="InterPro" id="IPR001296">
    <property type="entry name" value="Glyco_trans_1"/>
</dbReference>
<protein>
    <submittedName>
        <fullName evidence="2">Capsular glucan synthase</fullName>
        <ecNumber evidence="2">2.4.1.21</ecNumber>
    </submittedName>
</protein>
<proteinExistence type="predicted"/>
<keyword evidence="3" id="KW-1185">Reference proteome</keyword>
<dbReference type="PANTHER" id="PTHR12526">
    <property type="entry name" value="GLYCOSYLTRANSFERASE"/>
    <property type="match status" value="1"/>
</dbReference>
<dbReference type="EC" id="2.4.1.21" evidence="2"/>
<evidence type="ECO:0000313" key="2">
    <source>
        <dbReference type="EMBL" id="CZF77475.1"/>
    </source>
</evidence>
<keyword evidence="2" id="KW-0808">Transferase</keyword>
<evidence type="ECO:0000259" key="1">
    <source>
        <dbReference type="Pfam" id="PF00534"/>
    </source>
</evidence>
<dbReference type="SUPFAM" id="SSF53756">
    <property type="entry name" value="UDP-Glycosyltransferase/glycogen phosphorylase"/>
    <property type="match status" value="1"/>
</dbReference>
<dbReference type="EMBL" id="FIZY01000001">
    <property type="protein sequence ID" value="CZF77475.1"/>
    <property type="molecule type" value="Genomic_DNA"/>
</dbReference>
<accession>A0A128ETP8</accession>
<dbReference type="Pfam" id="PF00534">
    <property type="entry name" value="Glycos_transf_1"/>
    <property type="match status" value="1"/>
</dbReference>
<dbReference type="AlphaFoldDB" id="A0A128ETP8"/>
<dbReference type="Gene3D" id="3.40.50.2000">
    <property type="entry name" value="Glycogen Phosphorylase B"/>
    <property type="match status" value="2"/>
</dbReference>
<dbReference type="RefSeq" id="WP_062704842.1">
    <property type="nucleotide sequence ID" value="NZ_CAWRCI010000001.1"/>
</dbReference>
<dbReference type="CDD" id="cd03801">
    <property type="entry name" value="GT4_PimA-like"/>
    <property type="match status" value="1"/>
</dbReference>
<organism evidence="2 3">
    <name type="scientific">Grimontia marina</name>
    <dbReference type="NCBI Taxonomy" id="646534"/>
    <lineage>
        <taxon>Bacteria</taxon>
        <taxon>Pseudomonadati</taxon>
        <taxon>Pseudomonadota</taxon>
        <taxon>Gammaproteobacteria</taxon>
        <taxon>Vibrionales</taxon>
        <taxon>Vibrionaceae</taxon>
        <taxon>Grimontia</taxon>
    </lineage>
</organism>
<dbReference type="GO" id="GO:0009011">
    <property type="term" value="F:alpha-1,4-glucan glucosyltransferase (ADP-glucose donor) activity"/>
    <property type="evidence" value="ECO:0007669"/>
    <property type="project" value="UniProtKB-EC"/>
</dbReference>
<feature type="domain" description="Glycosyl transferase family 1" evidence="1">
    <location>
        <begin position="172"/>
        <end position="319"/>
    </location>
</feature>
<sequence>MKEHIITIGTGANGGIDSVIKGYEKDGLFDSYSHIRIVSHLGKSKFHDLWLFLNALLSLFKVFLKLRVKILHCHMSYKGSFWRKLTFVLIAKLFNVRTLVHLHGSEFKQYYSSRTNLTKNSILWLIRNVDEFVVLSDSWKLYIEGISGRNVTSINNYVNINNVSTSRLEGHILFLAAFIPRKGIYDLLNACALLNRDFHLHLCGAGEDEKVRQLVGKLNLTESVTFHGWVDGSTKKDLLSKCSVMILPSYNEGLPMTLIESLGCKIPVISTPVGAISEVILDGETGYLVEPGSIDQIADKLNHVLSSPPELKAIVDNGHRKYVENFTSEVILPKWQSIYEKMS</sequence>
<dbReference type="GO" id="GO:1901135">
    <property type="term" value="P:carbohydrate derivative metabolic process"/>
    <property type="evidence" value="ECO:0007669"/>
    <property type="project" value="UniProtKB-ARBA"/>
</dbReference>
<gene>
    <name evidence="2" type="primary">glgA</name>
    <name evidence="2" type="ORF">GMA8713_00189</name>
</gene>
<evidence type="ECO:0000313" key="3">
    <source>
        <dbReference type="Proteomes" id="UP000073601"/>
    </source>
</evidence>
<reference evidence="3" key="1">
    <citation type="submission" date="2016-02" db="EMBL/GenBank/DDBJ databases">
        <authorList>
            <person name="Rodrigo-Torres Lidia"/>
            <person name="Arahal R.David."/>
        </authorList>
    </citation>
    <scope>NUCLEOTIDE SEQUENCE [LARGE SCALE GENOMIC DNA]</scope>
    <source>
        <strain evidence="3">CECT 8713</strain>
    </source>
</reference>
<keyword evidence="2" id="KW-0328">Glycosyltransferase</keyword>